<comment type="pathway">
    <text evidence="1 6">Cell wall biogenesis; peptidoglycan biosynthesis.</text>
</comment>
<accession>A0A926ESH7</accession>
<dbReference type="Gene3D" id="1.10.101.10">
    <property type="entry name" value="PGBD-like superfamily/PGBD"/>
    <property type="match status" value="1"/>
</dbReference>
<sequence length="322" mass="36191">MKINCFALMLALLIPISSMHKIDIADLNHIRSEEEVIDLNPAADEKNEKIDFIDEEKIEDPIDENTNIEGEKIDIIKFNVNGLNLKAGISSEEVLRVKKFFKLMGYTEIIEDYYFDNEFKDIVMKYQMDKGLVSDGIIGPNTYAKINEDMEINKINICYEEMGFNADIPMGQWIIINKSNNTLYHLNGNEVINKYPVATGKSPLHTPEGKFSIVIKSINPAWGGAGIHKPVRGGAPNNPLGKRWLGLSIKGGGTYGIHGNAAPQSIGTYASLGCVRMFNEDVENLYDLIQYGTPVWIGNEFKLNEFGIVYGKDKISNYCEYF</sequence>
<dbReference type="PANTHER" id="PTHR30582">
    <property type="entry name" value="L,D-TRANSPEPTIDASE"/>
    <property type="match status" value="1"/>
</dbReference>
<keyword evidence="7" id="KW-0732">Signal</keyword>
<evidence type="ECO:0000256" key="3">
    <source>
        <dbReference type="ARBA" id="ARBA00022960"/>
    </source>
</evidence>
<dbReference type="InterPro" id="IPR036366">
    <property type="entry name" value="PGBDSf"/>
</dbReference>
<protein>
    <submittedName>
        <fullName evidence="9">Murein L,D-transpeptidase</fullName>
    </submittedName>
</protein>
<evidence type="ECO:0000256" key="5">
    <source>
        <dbReference type="ARBA" id="ARBA00023316"/>
    </source>
</evidence>
<evidence type="ECO:0000313" key="9">
    <source>
        <dbReference type="EMBL" id="MBC8587408.1"/>
    </source>
</evidence>
<feature type="active site" description="Proton donor/acceptor" evidence="6">
    <location>
        <position position="258"/>
    </location>
</feature>
<feature type="active site" description="Nucleophile" evidence="6">
    <location>
        <position position="274"/>
    </location>
</feature>
<dbReference type="GO" id="GO:0018104">
    <property type="term" value="P:peptidoglycan-protein cross-linking"/>
    <property type="evidence" value="ECO:0007669"/>
    <property type="project" value="TreeGrafter"/>
</dbReference>
<feature type="signal peptide" evidence="7">
    <location>
        <begin position="1"/>
        <end position="20"/>
    </location>
</feature>
<dbReference type="PANTHER" id="PTHR30582:SF4">
    <property type="entry name" value="L,D-TRANSPEPTIDASE YQJB-RELATED"/>
    <property type="match status" value="1"/>
</dbReference>
<feature type="domain" description="L,D-TPase catalytic" evidence="8">
    <location>
        <begin position="172"/>
        <end position="298"/>
    </location>
</feature>
<feature type="chain" id="PRO_5038712290" evidence="7">
    <location>
        <begin position="21"/>
        <end position="322"/>
    </location>
</feature>
<dbReference type="Proteomes" id="UP000601171">
    <property type="component" value="Unassembled WGS sequence"/>
</dbReference>
<evidence type="ECO:0000256" key="2">
    <source>
        <dbReference type="ARBA" id="ARBA00022679"/>
    </source>
</evidence>
<dbReference type="SUPFAM" id="SSF47090">
    <property type="entry name" value="PGBD-like"/>
    <property type="match status" value="1"/>
</dbReference>
<evidence type="ECO:0000256" key="4">
    <source>
        <dbReference type="ARBA" id="ARBA00022984"/>
    </source>
</evidence>
<evidence type="ECO:0000256" key="7">
    <source>
        <dbReference type="SAM" id="SignalP"/>
    </source>
</evidence>
<evidence type="ECO:0000256" key="1">
    <source>
        <dbReference type="ARBA" id="ARBA00004752"/>
    </source>
</evidence>
<organism evidence="9 10">
    <name type="scientific">Paratissierella segnis</name>
    <dbReference type="NCBI Taxonomy" id="2763679"/>
    <lineage>
        <taxon>Bacteria</taxon>
        <taxon>Bacillati</taxon>
        <taxon>Bacillota</taxon>
        <taxon>Tissierellia</taxon>
        <taxon>Tissierellales</taxon>
        <taxon>Tissierellaceae</taxon>
        <taxon>Paratissierella</taxon>
    </lineage>
</organism>
<dbReference type="SUPFAM" id="SSF141523">
    <property type="entry name" value="L,D-transpeptidase catalytic domain-like"/>
    <property type="match status" value="1"/>
</dbReference>
<dbReference type="GO" id="GO:0016740">
    <property type="term" value="F:transferase activity"/>
    <property type="evidence" value="ECO:0007669"/>
    <property type="project" value="UniProtKB-KW"/>
</dbReference>
<name>A0A926ESH7_9FIRM</name>
<dbReference type="InterPro" id="IPR036365">
    <property type="entry name" value="PGBD-like_sf"/>
</dbReference>
<dbReference type="GO" id="GO:0071972">
    <property type="term" value="F:peptidoglycan L,D-transpeptidase activity"/>
    <property type="evidence" value="ECO:0007669"/>
    <property type="project" value="TreeGrafter"/>
</dbReference>
<dbReference type="Gene3D" id="2.40.440.10">
    <property type="entry name" value="L,D-transpeptidase catalytic domain-like"/>
    <property type="match status" value="1"/>
</dbReference>
<dbReference type="EMBL" id="JACRTG010000011">
    <property type="protein sequence ID" value="MBC8587408.1"/>
    <property type="molecule type" value="Genomic_DNA"/>
</dbReference>
<dbReference type="InterPro" id="IPR050979">
    <property type="entry name" value="LD-transpeptidase"/>
</dbReference>
<dbReference type="RefSeq" id="WP_262428868.1">
    <property type="nucleotide sequence ID" value="NZ_JACRTG010000011.1"/>
</dbReference>
<keyword evidence="5 6" id="KW-0961">Cell wall biogenesis/degradation</keyword>
<dbReference type="InterPro" id="IPR005490">
    <property type="entry name" value="LD_TPept_cat_dom"/>
</dbReference>
<keyword evidence="2" id="KW-0808">Transferase</keyword>
<evidence type="ECO:0000259" key="8">
    <source>
        <dbReference type="PROSITE" id="PS52029"/>
    </source>
</evidence>
<dbReference type="InterPro" id="IPR002477">
    <property type="entry name" value="Peptidoglycan-bd-like"/>
</dbReference>
<gene>
    <name evidence="9" type="ORF">H8707_04040</name>
</gene>
<dbReference type="CDD" id="cd16913">
    <property type="entry name" value="YkuD_like"/>
    <property type="match status" value="1"/>
</dbReference>
<evidence type="ECO:0000256" key="6">
    <source>
        <dbReference type="PROSITE-ProRule" id="PRU01373"/>
    </source>
</evidence>
<dbReference type="Pfam" id="PF01471">
    <property type="entry name" value="PG_binding_1"/>
    <property type="match status" value="1"/>
</dbReference>
<dbReference type="InterPro" id="IPR038063">
    <property type="entry name" value="Transpep_catalytic_dom"/>
</dbReference>
<dbReference type="GO" id="GO:0005576">
    <property type="term" value="C:extracellular region"/>
    <property type="evidence" value="ECO:0007669"/>
    <property type="project" value="TreeGrafter"/>
</dbReference>
<proteinExistence type="predicted"/>
<dbReference type="GO" id="GO:0071555">
    <property type="term" value="P:cell wall organization"/>
    <property type="evidence" value="ECO:0007669"/>
    <property type="project" value="UniProtKB-UniRule"/>
</dbReference>
<dbReference type="AlphaFoldDB" id="A0A926ESH7"/>
<keyword evidence="3 6" id="KW-0133">Cell shape</keyword>
<keyword evidence="10" id="KW-1185">Reference proteome</keyword>
<comment type="caution">
    <text evidence="9">The sequence shown here is derived from an EMBL/GenBank/DDBJ whole genome shotgun (WGS) entry which is preliminary data.</text>
</comment>
<reference evidence="9" key="1">
    <citation type="submission" date="2020-08" db="EMBL/GenBank/DDBJ databases">
        <title>Genome public.</title>
        <authorList>
            <person name="Liu C."/>
            <person name="Sun Q."/>
        </authorList>
    </citation>
    <scope>NUCLEOTIDE SEQUENCE</scope>
    <source>
        <strain evidence="9">BX21</strain>
    </source>
</reference>
<evidence type="ECO:0000313" key="10">
    <source>
        <dbReference type="Proteomes" id="UP000601171"/>
    </source>
</evidence>
<dbReference type="GO" id="GO:0008360">
    <property type="term" value="P:regulation of cell shape"/>
    <property type="evidence" value="ECO:0007669"/>
    <property type="project" value="UniProtKB-UniRule"/>
</dbReference>
<dbReference type="Pfam" id="PF03734">
    <property type="entry name" value="YkuD"/>
    <property type="match status" value="1"/>
</dbReference>
<dbReference type="PROSITE" id="PS52029">
    <property type="entry name" value="LD_TPASE"/>
    <property type="match status" value="1"/>
</dbReference>
<keyword evidence="4 6" id="KW-0573">Peptidoglycan synthesis</keyword>